<dbReference type="AlphaFoldDB" id="A0AAV7PJL3"/>
<keyword evidence="3" id="KW-1185">Reference proteome</keyword>
<proteinExistence type="predicted"/>
<feature type="region of interest" description="Disordered" evidence="1">
    <location>
        <begin position="36"/>
        <end position="86"/>
    </location>
</feature>
<dbReference type="EMBL" id="JANPWB010000011">
    <property type="protein sequence ID" value="KAJ1127419.1"/>
    <property type="molecule type" value="Genomic_DNA"/>
</dbReference>
<comment type="caution">
    <text evidence="2">The sequence shown here is derived from an EMBL/GenBank/DDBJ whole genome shotgun (WGS) entry which is preliminary data.</text>
</comment>
<feature type="compositionally biased region" description="Acidic residues" evidence="1">
    <location>
        <begin position="66"/>
        <end position="86"/>
    </location>
</feature>
<dbReference type="Proteomes" id="UP001066276">
    <property type="component" value="Chromosome 7"/>
</dbReference>
<reference evidence="2" key="1">
    <citation type="journal article" date="2022" name="bioRxiv">
        <title>Sequencing and chromosome-scale assembly of the giantPleurodeles waltlgenome.</title>
        <authorList>
            <person name="Brown T."/>
            <person name="Elewa A."/>
            <person name="Iarovenko S."/>
            <person name="Subramanian E."/>
            <person name="Araus A.J."/>
            <person name="Petzold A."/>
            <person name="Susuki M."/>
            <person name="Suzuki K.-i.T."/>
            <person name="Hayashi T."/>
            <person name="Toyoda A."/>
            <person name="Oliveira C."/>
            <person name="Osipova E."/>
            <person name="Leigh N.D."/>
            <person name="Simon A."/>
            <person name="Yun M.H."/>
        </authorList>
    </citation>
    <scope>NUCLEOTIDE SEQUENCE</scope>
    <source>
        <strain evidence="2">20211129_DDA</strain>
        <tissue evidence="2">Liver</tissue>
    </source>
</reference>
<evidence type="ECO:0000313" key="3">
    <source>
        <dbReference type="Proteomes" id="UP001066276"/>
    </source>
</evidence>
<evidence type="ECO:0000313" key="2">
    <source>
        <dbReference type="EMBL" id="KAJ1127419.1"/>
    </source>
</evidence>
<organism evidence="2 3">
    <name type="scientific">Pleurodeles waltl</name>
    <name type="common">Iberian ribbed newt</name>
    <dbReference type="NCBI Taxonomy" id="8319"/>
    <lineage>
        <taxon>Eukaryota</taxon>
        <taxon>Metazoa</taxon>
        <taxon>Chordata</taxon>
        <taxon>Craniata</taxon>
        <taxon>Vertebrata</taxon>
        <taxon>Euteleostomi</taxon>
        <taxon>Amphibia</taxon>
        <taxon>Batrachia</taxon>
        <taxon>Caudata</taxon>
        <taxon>Salamandroidea</taxon>
        <taxon>Salamandridae</taxon>
        <taxon>Pleurodelinae</taxon>
        <taxon>Pleurodeles</taxon>
    </lineage>
</organism>
<name>A0AAV7PJL3_PLEWA</name>
<sequence>MTAPTGMQLRGSSAAWEPQPEVRACVSAAGFGTAMDQAERQQDGGVRDRAVPGTSADCGLSRGNEGELDFDEETHEEREFADEQEF</sequence>
<gene>
    <name evidence="2" type="ORF">NDU88_005821</name>
</gene>
<feature type="compositionally biased region" description="Basic and acidic residues" evidence="1">
    <location>
        <begin position="37"/>
        <end position="50"/>
    </location>
</feature>
<accession>A0AAV7PJL3</accession>
<evidence type="ECO:0000256" key="1">
    <source>
        <dbReference type="SAM" id="MobiDB-lite"/>
    </source>
</evidence>
<protein>
    <submittedName>
        <fullName evidence="2">Uncharacterized protein</fullName>
    </submittedName>
</protein>